<dbReference type="CDD" id="cd00130">
    <property type="entry name" value="PAS"/>
    <property type="match status" value="2"/>
</dbReference>
<feature type="domain" description="PAS" evidence="7">
    <location>
        <begin position="7"/>
        <end position="55"/>
    </location>
</feature>
<dbReference type="InterPro" id="IPR004358">
    <property type="entry name" value="Sig_transdc_His_kin-like_C"/>
</dbReference>
<dbReference type="SMART" id="SM00388">
    <property type="entry name" value="HisKA"/>
    <property type="match status" value="1"/>
</dbReference>
<keyword evidence="10" id="KW-1185">Reference proteome</keyword>
<dbReference type="SMART" id="SM00086">
    <property type="entry name" value="PAC"/>
    <property type="match status" value="2"/>
</dbReference>
<keyword evidence="5" id="KW-0418">Kinase</keyword>
<dbReference type="CDD" id="cd00082">
    <property type="entry name" value="HisKA"/>
    <property type="match status" value="1"/>
</dbReference>
<dbReference type="NCBIfam" id="TIGR00229">
    <property type="entry name" value="sensory_box"/>
    <property type="match status" value="3"/>
</dbReference>
<organism evidence="9 10">
    <name type="scientific">Noviherbaspirillum album</name>
    <dbReference type="NCBI Taxonomy" id="3080276"/>
    <lineage>
        <taxon>Bacteria</taxon>
        <taxon>Pseudomonadati</taxon>
        <taxon>Pseudomonadota</taxon>
        <taxon>Betaproteobacteria</taxon>
        <taxon>Burkholderiales</taxon>
        <taxon>Oxalobacteraceae</taxon>
        <taxon>Noviherbaspirillum</taxon>
    </lineage>
</organism>
<gene>
    <name evidence="9" type="ORF">RY831_17900</name>
</gene>
<name>A0ABU6JBL1_9BURK</name>
<evidence type="ECO:0000256" key="4">
    <source>
        <dbReference type="ARBA" id="ARBA00022679"/>
    </source>
</evidence>
<dbReference type="SUPFAM" id="SSF55785">
    <property type="entry name" value="PYP-like sensor domain (PAS domain)"/>
    <property type="match status" value="2"/>
</dbReference>
<feature type="domain" description="PAS" evidence="7">
    <location>
        <begin position="125"/>
        <end position="169"/>
    </location>
</feature>
<dbReference type="CDD" id="cd16922">
    <property type="entry name" value="HATPase_EvgS-ArcB-TorS-like"/>
    <property type="match status" value="1"/>
</dbReference>
<dbReference type="InterPro" id="IPR003594">
    <property type="entry name" value="HATPase_dom"/>
</dbReference>
<dbReference type="SMART" id="SM00387">
    <property type="entry name" value="HATPase_c"/>
    <property type="match status" value="1"/>
</dbReference>
<accession>A0ABU6JBL1</accession>
<dbReference type="InterPro" id="IPR036097">
    <property type="entry name" value="HisK_dim/P_sf"/>
</dbReference>
<evidence type="ECO:0000256" key="2">
    <source>
        <dbReference type="ARBA" id="ARBA00012438"/>
    </source>
</evidence>
<dbReference type="PROSITE" id="PS50113">
    <property type="entry name" value="PAC"/>
    <property type="match status" value="1"/>
</dbReference>
<proteinExistence type="predicted"/>
<evidence type="ECO:0000256" key="1">
    <source>
        <dbReference type="ARBA" id="ARBA00000085"/>
    </source>
</evidence>
<dbReference type="InterPro" id="IPR005467">
    <property type="entry name" value="His_kinase_dom"/>
</dbReference>
<keyword evidence="3" id="KW-0597">Phosphoprotein</keyword>
<dbReference type="SUPFAM" id="SSF47384">
    <property type="entry name" value="Homodimeric domain of signal transducing histidine kinase"/>
    <property type="match status" value="1"/>
</dbReference>
<evidence type="ECO:0000259" key="8">
    <source>
        <dbReference type="PROSITE" id="PS50113"/>
    </source>
</evidence>
<dbReference type="InterPro" id="IPR000700">
    <property type="entry name" value="PAS-assoc_C"/>
</dbReference>
<dbReference type="Pfam" id="PF02518">
    <property type="entry name" value="HATPase_c"/>
    <property type="match status" value="1"/>
</dbReference>
<dbReference type="PROSITE" id="PS50109">
    <property type="entry name" value="HIS_KIN"/>
    <property type="match status" value="1"/>
</dbReference>
<evidence type="ECO:0000313" key="10">
    <source>
        <dbReference type="Proteomes" id="UP001352263"/>
    </source>
</evidence>
<dbReference type="Gene3D" id="3.30.450.20">
    <property type="entry name" value="PAS domain"/>
    <property type="match status" value="2"/>
</dbReference>
<dbReference type="InterPro" id="IPR000014">
    <property type="entry name" value="PAS"/>
</dbReference>
<reference evidence="9 10" key="1">
    <citation type="submission" date="2023-10" db="EMBL/GenBank/DDBJ databases">
        <title>Noviherbaspirillum sp. CPCC 100848 genome assembly.</title>
        <authorList>
            <person name="Li X.Y."/>
            <person name="Fang X.M."/>
        </authorList>
    </citation>
    <scope>NUCLEOTIDE SEQUENCE [LARGE SCALE GENOMIC DNA]</scope>
    <source>
        <strain evidence="9 10">CPCC 100848</strain>
    </source>
</reference>
<dbReference type="SUPFAM" id="SSF55874">
    <property type="entry name" value="ATPase domain of HSP90 chaperone/DNA topoisomerase II/histidine kinase"/>
    <property type="match status" value="1"/>
</dbReference>
<dbReference type="PRINTS" id="PR00344">
    <property type="entry name" value="BCTRLSENSOR"/>
</dbReference>
<keyword evidence="4" id="KW-0808">Transferase</keyword>
<dbReference type="EC" id="2.7.13.3" evidence="2"/>
<evidence type="ECO:0000256" key="3">
    <source>
        <dbReference type="ARBA" id="ARBA00022553"/>
    </source>
</evidence>
<protein>
    <recommendedName>
        <fullName evidence="2">histidine kinase</fullName>
        <ecNumber evidence="2">2.7.13.3</ecNumber>
    </recommendedName>
</protein>
<dbReference type="InterPro" id="IPR036890">
    <property type="entry name" value="HATPase_C_sf"/>
</dbReference>
<evidence type="ECO:0000259" key="7">
    <source>
        <dbReference type="PROSITE" id="PS50112"/>
    </source>
</evidence>
<dbReference type="Pfam" id="PF13426">
    <property type="entry name" value="PAS_9"/>
    <property type="match status" value="1"/>
</dbReference>
<dbReference type="PROSITE" id="PS50112">
    <property type="entry name" value="PAS"/>
    <property type="match status" value="2"/>
</dbReference>
<dbReference type="PANTHER" id="PTHR43047:SF64">
    <property type="entry name" value="HISTIDINE KINASE CONTAINING CHEY-HOMOLOGOUS RECEIVER DOMAIN AND PAS DOMAIN-RELATED"/>
    <property type="match status" value="1"/>
</dbReference>
<evidence type="ECO:0000256" key="5">
    <source>
        <dbReference type="ARBA" id="ARBA00022777"/>
    </source>
</evidence>
<dbReference type="InterPro" id="IPR001610">
    <property type="entry name" value="PAC"/>
</dbReference>
<evidence type="ECO:0000259" key="6">
    <source>
        <dbReference type="PROSITE" id="PS50109"/>
    </source>
</evidence>
<dbReference type="Pfam" id="PF00989">
    <property type="entry name" value="PAS"/>
    <property type="match status" value="1"/>
</dbReference>
<comment type="catalytic activity">
    <reaction evidence="1">
        <text>ATP + protein L-histidine = ADP + protein N-phospho-L-histidine.</text>
        <dbReference type="EC" id="2.7.13.3"/>
    </reaction>
</comment>
<dbReference type="SMART" id="SM00091">
    <property type="entry name" value="PAS"/>
    <property type="match status" value="2"/>
</dbReference>
<dbReference type="Proteomes" id="UP001352263">
    <property type="component" value="Unassembled WGS sequence"/>
</dbReference>
<comment type="caution">
    <text evidence="9">The sequence shown here is derived from an EMBL/GenBank/DDBJ whole genome shotgun (WGS) entry which is preliminary data.</text>
</comment>
<dbReference type="Pfam" id="PF00512">
    <property type="entry name" value="HisKA"/>
    <property type="match status" value="1"/>
</dbReference>
<feature type="domain" description="Histidine kinase" evidence="6">
    <location>
        <begin position="304"/>
        <end position="526"/>
    </location>
</feature>
<dbReference type="Gene3D" id="3.30.565.10">
    <property type="entry name" value="Histidine kinase-like ATPase, C-terminal domain"/>
    <property type="match status" value="1"/>
</dbReference>
<dbReference type="InterPro" id="IPR003661">
    <property type="entry name" value="HisK_dim/P_dom"/>
</dbReference>
<dbReference type="InterPro" id="IPR035965">
    <property type="entry name" value="PAS-like_dom_sf"/>
</dbReference>
<feature type="domain" description="PAC" evidence="8">
    <location>
        <begin position="236"/>
        <end position="286"/>
    </location>
</feature>
<dbReference type="Gene3D" id="1.10.287.130">
    <property type="match status" value="1"/>
</dbReference>
<dbReference type="RefSeq" id="WP_326507751.1">
    <property type="nucleotide sequence ID" value="NZ_JAWIIV010000015.1"/>
</dbReference>
<dbReference type="PANTHER" id="PTHR43047">
    <property type="entry name" value="TWO-COMPONENT HISTIDINE PROTEIN KINASE"/>
    <property type="match status" value="1"/>
</dbReference>
<dbReference type="EMBL" id="JAWIIV010000015">
    <property type="protein sequence ID" value="MEC4721043.1"/>
    <property type="molecule type" value="Genomic_DNA"/>
</dbReference>
<sequence length="527" mass="57416">MDFNELVLREIPDAVVVLTPEGRIAHWTRGAEQVFGYDGMEAGGKPLLELLVPQELHAEEIRYLTLLKQTGSCSYESVRQTKSGALIHVDVSSRSIHAEDGALAYVLSSQKDVTGLKVRRDAKLLEAKFRDLLECMPDGIVMSNATGHIVLANSQAERLFGYAHHELLGLPVDCLLRGRQAQQQLAHPLYSRFRPSASAITGATGSTAGAATASTATNTGTTASATAGTAGLALHALHSLHALRKDGREIPVEVSTGPVQTEEGPLVMCAIRDMTERRQIERTLHEKNMELKKANLAKDHFLAAMSHELRTPLNAIIGFTGTLLMRLPGPLTQDQDKQLRTVQHSAKHLLSLINDLLDLARVESGKISLHVEAVSLSSLVSGIIDTITPLARQKDLALKFDAPDRDVVFQTDRRAVSQILLNLVNNAVKFTERGSILVSLRERVRDGTREAIISVCDSGIGIREEDQGRLFEAFSQVDTGSTRRYEGSGLGLYLSRQLAALLGAQLAFVSNYGEGSQFTLSLRERGQ</sequence>
<dbReference type="InterPro" id="IPR013767">
    <property type="entry name" value="PAS_fold"/>
</dbReference>
<evidence type="ECO:0000313" key="9">
    <source>
        <dbReference type="EMBL" id="MEC4721043.1"/>
    </source>
</evidence>